<accession>A0A251WZI9</accession>
<dbReference type="OrthoDB" id="7861593at2"/>
<keyword evidence="3" id="KW-1185">Reference proteome</keyword>
<feature type="chain" id="PRO_5013281729" evidence="1">
    <location>
        <begin position="19"/>
        <end position="303"/>
    </location>
</feature>
<comment type="caution">
    <text evidence="2">The sequence shown here is derived from an EMBL/GenBank/DDBJ whole genome shotgun (WGS) entry which is preliminary data.</text>
</comment>
<organism evidence="2 3">
    <name type="scientific">Marivivens niveibacter</name>
    <dbReference type="NCBI Taxonomy" id="1930667"/>
    <lineage>
        <taxon>Bacteria</taxon>
        <taxon>Pseudomonadati</taxon>
        <taxon>Pseudomonadota</taxon>
        <taxon>Alphaproteobacteria</taxon>
        <taxon>Rhodobacterales</taxon>
        <taxon>Paracoccaceae</taxon>
        <taxon>Marivivens group</taxon>
        <taxon>Marivivens</taxon>
    </lineage>
</organism>
<name>A0A251WZI9_9RHOB</name>
<dbReference type="RefSeq" id="WP_133064500.1">
    <property type="nucleotide sequence ID" value="NZ_MSPP01000002.1"/>
</dbReference>
<dbReference type="EMBL" id="MSPP01000002">
    <property type="protein sequence ID" value="OUD09548.1"/>
    <property type="molecule type" value="Genomic_DNA"/>
</dbReference>
<dbReference type="AlphaFoldDB" id="A0A251WZI9"/>
<evidence type="ECO:0000313" key="2">
    <source>
        <dbReference type="EMBL" id="OUD09548.1"/>
    </source>
</evidence>
<reference evidence="2 3" key="1">
    <citation type="submission" date="2016-12" db="EMBL/GenBank/DDBJ databases">
        <title>The draft genome sequence of HSLHS2.</title>
        <authorList>
            <person name="Hu D."/>
            <person name="Wang L."/>
            <person name="Shao Z."/>
        </authorList>
    </citation>
    <scope>NUCLEOTIDE SEQUENCE [LARGE SCALE GENOMIC DNA]</scope>
    <source>
        <strain evidence="2">MCCC 1A06712</strain>
    </source>
</reference>
<gene>
    <name evidence="2" type="ORF">BVC71_06775</name>
</gene>
<dbReference type="Proteomes" id="UP000194664">
    <property type="component" value="Unassembled WGS sequence"/>
</dbReference>
<sequence length="303" mass="33850">MRRLLTALMMMWASTVSAYQLPDGGFLVSTTIFDTTKATPRYVHLQVSGGEIDATFIAFYLPDYSTCQQARMCFGIWQGLHLSPDANGIYRAERKRTDAISTVSMFPDLGYTDDDLYIRPLERFLNKLTYGDTRISRLSLPNALRLRAMVLALDVSVNDMAGCEIAQMSLIERIGGYAPLDDALDVFNYIAILNYRKAQLETALQMLGVDSWTANQMGQLYGRPATAVRVAMALRGEAHDQGNPVEEPYNGIFADSPFTFEEVIAPVADQLDGAARYLREFERMMENQVFIADALCNDITLGL</sequence>
<evidence type="ECO:0000256" key="1">
    <source>
        <dbReference type="SAM" id="SignalP"/>
    </source>
</evidence>
<feature type="signal peptide" evidence="1">
    <location>
        <begin position="1"/>
        <end position="18"/>
    </location>
</feature>
<proteinExistence type="predicted"/>
<keyword evidence="1" id="KW-0732">Signal</keyword>
<evidence type="ECO:0000313" key="3">
    <source>
        <dbReference type="Proteomes" id="UP000194664"/>
    </source>
</evidence>
<protein>
    <submittedName>
        <fullName evidence="2">Uncharacterized protein</fullName>
    </submittedName>
</protein>